<organism evidence="2 3">
    <name type="scientific">Fructobacillus durionis</name>
    <dbReference type="NCBI Taxonomy" id="283737"/>
    <lineage>
        <taxon>Bacteria</taxon>
        <taxon>Bacillati</taxon>
        <taxon>Bacillota</taxon>
        <taxon>Bacilli</taxon>
        <taxon>Lactobacillales</taxon>
        <taxon>Lactobacillaceae</taxon>
        <taxon>Fructobacillus</taxon>
    </lineage>
</organism>
<gene>
    <name evidence="2" type="ORF">SAMN05660453_0255</name>
</gene>
<feature type="domain" description="DUF4422" evidence="1">
    <location>
        <begin position="3"/>
        <end position="216"/>
    </location>
</feature>
<sequence length="256" mass="30181">MNIFVATHKKYDIPSDGCYQPIMVGSALRDHIPDGFQRDDEGENISTKNPNFNELTAIYWAWKNSNTSVVGLVHYRRYLGSKKSHDVADRLTKSQIKYLLRDHDVILPKARNYFIENQRNHYLHAHANEPYFAMESVIRDDFPEFYPAFQQMEKSTKAHLFNMFIMKREVFDDYASFLFGVLEKVEEKVDLSTLSGQDLRVYGFLSERLMDTWLYTRGYSFIEAPVVSLEKTNWIDKGTQFLKRKFFPNSKKKVHF</sequence>
<evidence type="ECO:0000259" key="1">
    <source>
        <dbReference type="Pfam" id="PF14393"/>
    </source>
</evidence>
<reference evidence="2 3" key="1">
    <citation type="submission" date="2016-10" db="EMBL/GenBank/DDBJ databases">
        <authorList>
            <person name="de Groot N.N."/>
        </authorList>
    </citation>
    <scope>NUCLEOTIDE SEQUENCE [LARGE SCALE GENOMIC DNA]</scope>
    <source>
        <strain evidence="2 3">DSM 19113</strain>
    </source>
</reference>
<name>A0A1I1E2E7_9LACO</name>
<proteinExistence type="predicted"/>
<protein>
    <recommendedName>
        <fullName evidence="1">DUF4422 domain-containing protein</fullName>
    </recommendedName>
</protein>
<evidence type="ECO:0000313" key="3">
    <source>
        <dbReference type="Proteomes" id="UP000199376"/>
    </source>
</evidence>
<evidence type="ECO:0000313" key="2">
    <source>
        <dbReference type="EMBL" id="SFB81234.1"/>
    </source>
</evidence>
<dbReference type="InterPro" id="IPR025536">
    <property type="entry name" value="DUF4422"/>
</dbReference>
<dbReference type="AlphaFoldDB" id="A0A1I1E2E7"/>
<dbReference type="OrthoDB" id="9798746at2"/>
<dbReference type="Proteomes" id="UP000199376">
    <property type="component" value="Unassembled WGS sequence"/>
</dbReference>
<dbReference type="Pfam" id="PF14393">
    <property type="entry name" value="DUF4422"/>
    <property type="match status" value="1"/>
</dbReference>
<dbReference type="RefSeq" id="WP_091501265.1">
    <property type="nucleotide sequence ID" value="NZ_FOLI01000001.1"/>
</dbReference>
<dbReference type="STRING" id="283737.SAMN05660453_0255"/>
<accession>A0A1I1E2E7</accession>
<dbReference type="EMBL" id="FOLI01000001">
    <property type="protein sequence ID" value="SFB81234.1"/>
    <property type="molecule type" value="Genomic_DNA"/>
</dbReference>
<keyword evidence="3" id="KW-1185">Reference proteome</keyword>